<sequence length="125" mass="14093">MYWETALWTAPTPHAPPRNTLAGDSREQRCTSKALCSHQRSSAMYVQINRLLIVSRSSRSTCMQSKELLWSWWMASGKWNVERQKKERMILSAKPAAAVANLIDTVLIVLKVEELLVLLPAGLLG</sequence>
<evidence type="ECO:0000313" key="2">
    <source>
        <dbReference type="Proteomes" id="UP001153069"/>
    </source>
</evidence>
<reference evidence="1" key="1">
    <citation type="submission" date="2020-06" db="EMBL/GenBank/DDBJ databases">
        <authorList>
            <consortium name="Plant Systems Biology data submission"/>
        </authorList>
    </citation>
    <scope>NUCLEOTIDE SEQUENCE</scope>
    <source>
        <strain evidence="1">D6</strain>
    </source>
</reference>
<dbReference type="EMBL" id="CAICTM010000775">
    <property type="protein sequence ID" value="CAB9516340.1"/>
    <property type="molecule type" value="Genomic_DNA"/>
</dbReference>
<name>A0A9N8HL22_9STRA</name>
<keyword evidence="2" id="KW-1185">Reference proteome</keyword>
<proteinExistence type="predicted"/>
<organism evidence="1 2">
    <name type="scientific">Seminavis robusta</name>
    <dbReference type="NCBI Taxonomy" id="568900"/>
    <lineage>
        <taxon>Eukaryota</taxon>
        <taxon>Sar</taxon>
        <taxon>Stramenopiles</taxon>
        <taxon>Ochrophyta</taxon>
        <taxon>Bacillariophyta</taxon>
        <taxon>Bacillariophyceae</taxon>
        <taxon>Bacillariophycidae</taxon>
        <taxon>Naviculales</taxon>
        <taxon>Naviculaceae</taxon>
        <taxon>Seminavis</taxon>
    </lineage>
</organism>
<dbReference type="Proteomes" id="UP001153069">
    <property type="component" value="Unassembled WGS sequence"/>
</dbReference>
<comment type="caution">
    <text evidence="1">The sequence shown here is derived from an EMBL/GenBank/DDBJ whole genome shotgun (WGS) entry which is preliminary data.</text>
</comment>
<protein>
    <submittedName>
        <fullName evidence="1">Uncharacterized protein</fullName>
    </submittedName>
</protein>
<dbReference type="AlphaFoldDB" id="A0A9N8HL22"/>
<gene>
    <name evidence="1" type="ORF">SEMRO_776_G200861.1</name>
</gene>
<accession>A0A9N8HL22</accession>
<evidence type="ECO:0000313" key="1">
    <source>
        <dbReference type="EMBL" id="CAB9516340.1"/>
    </source>
</evidence>